<gene>
    <name evidence="2" type="ORF">AAP_01904</name>
</gene>
<dbReference type="AlphaFoldDB" id="A0A168B089"/>
<dbReference type="Proteomes" id="UP000242877">
    <property type="component" value="Unassembled WGS sequence"/>
</dbReference>
<evidence type="ECO:0000313" key="2">
    <source>
        <dbReference type="EMBL" id="KZZ94604.1"/>
    </source>
</evidence>
<evidence type="ECO:0000256" key="1">
    <source>
        <dbReference type="SAM" id="MobiDB-lite"/>
    </source>
</evidence>
<organism evidence="2 3">
    <name type="scientific">Ascosphaera apis ARSEF 7405</name>
    <dbReference type="NCBI Taxonomy" id="392613"/>
    <lineage>
        <taxon>Eukaryota</taxon>
        <taxon>Fungi</taxon>
        <taxon>Dikarya</taxon>
        <taxon>Ascomycota</taxon>
        <taxon>Pezizomycotina</taxon>
        <taxon>Eurotiomycetes</taxon>
        <taxon>Eurotiomycetidae</taxon>
        <taxon>Onygenales</taxon>
        <taxon>Ascosphaeraceae</taxon>
        <taxon>Ascosphaera</taxon>
    </lineage>
</organism>
<proteinExistence type="predicted"/>
<evidence type="ECO:0000313" key="3">
    <source>
        <dbReference type="Proteomes" id="UP000242877"/>
    </source>
</evidence>
<comment type="caution">
    <text evidence="2">The sequence shown here is derived from an EMBL/GenBank/DDBJ whole genome shotgun (WGS) entry which is preliminary data.</text>
</comment>
<dbReference type="EMBL" id="AZGZ01000006">
    <property type="protein sequence ID" value="KZZ94604.1"/>
    <property type="molecule type" value="Genomic_DNA"/>
</dbReference>
<dbReference type="OrthoDB" id="5378435at2759"/>
<accession>A0A168B089</accession>
<keyword evidence="3" id="KW-1185">Reference proteome</keyword>
<feature type="region of interest" description="Disordered" evidence="1">
    <location>
        <begin position="231"/>
        <end position="252"/>
    </location>
</feature>
<sequence length="358" mass="39558">MLSNQYLAHYLAQQEKDSQNVYQPTQYLTSPESCPPSTYGSSPSQWNVSPDLSWSEYTSPSFVRDCSDNTLSPTYCLPPCAAGMQQQPYDCATNYAADPLAAGFYQNAQMNGAVVTSPYHFNPLMFSESGSTCTTATSTPESIPPQQQQQQQHGFGITTKNELPGLMDEDEEELIGIGLYDDPEVLAREQEEAYASARLMESYYPMHLHHPYQPKERKLMKLEEEFDPLTAPAQKTRRHSTKSNSNPKFVENKENVPPVAAQQVARPASGPLPQPLPASTFYNQYAQQAAGPSYMLDSVSGFNGYPNSHEQQQQGWSRSNVSSNNMMLMMPPHPASAATIPSNAALPMEGLSFAPVFV</sequence>
<protein>
    <submittedName>
        <fullName evidence="2">Uncharacterized protein</fullName>
    </submittedName>
</protein>
<reference evidence="2 3" key="1">
    <citation type="journal article" date="2016" name="Genome Biol. Evol.">
        <title>Divergent and convergent evolution of fungal pathogenicity.</title>
        <authorList>
            <person name="Shang Y."/>
            <person name="Xiao G."/>
            <person name="Zheng P."/>
            <person name="Cen K."/>
            <person name="Zhan S."/>
            <person name="Wang C."/>
        </authorList>
    </citation>
    <scope>NUCLEOTIDE SEQUENCE [LARGE SCALE GENOMIC DNA]</scope>
    <source>
        <strain evidence="2 3">ARSEF 7405</strain>
    </source>
</reference>
<dbReference type="VEuPathDB" id="FungiDB:AAP_01904"/>
<name>A0A168B089_9EURO</name>